<dbReference type="InterPro" id="IPR027417">
    <property type="entry name" value="P-loop_NTPase"/>
</dbReference>
<name>A0A8J3JG46_9ACTN</name>
<evidence type="ECO:0008006" key="3">
    <source>
        <dbReference type="Google" id="ProtNLM"/>
    </source>
</evidence>
<dbReference type="RefSeq" id="WP_203751450.1">
    <property type="nucleotide sequence ID" value="NZ_BONF01000032.1"/>
</dbReference>
<organism evidence="1 2">
    <name type="scientific">Catellatospora bangladeshensis</name>
    <dbReference type="NCBI Taxonomy" id="310355"/>
    <lineage>
        <taxon>Bacteria</taxon>
        <taxon>Bacillati</taxon>
        <taxon>Actinomycetota</taxon>
        <taxon>Actinomycetes</taxon>
        <taxon>Micromonosporales</taxon>
        <taxon>Micromonosporaceae</taxon>
        <taxon>Catellatospora</taxon>
    </lineage>
</organism>
<sequence>MPMPAGALSAPSRHPALRRPDSLARRVLADLDAAAVRWCVLRGGAGDRDDLDVLVAAADLPRALAVLKACGLLRLPAYGRGTHVFFLGLDAATSSWVQFDLVTELAYGRHAELPTGAEDGCLARRVRRDGVWLLRPEDEFWALLLHCLLDKRAFASRHLHRLDRLHGRTSLHSPLAAAVPAAVGSALLLRQARARKWAALESQGGALRRAWRRTRPLTTVRRSAGSAALRLVERPLQAWSRRGASVALLGPDGAGKSTLAKGIESAFFFPVRRVYMGLWKADDAPAGAVARTLRIMLRPLVAWGRYLTGLGHRLLGRTAVFDRYVYDALLPPRGSLRWLKRPYFQLISRSCPRPHLVLLLDVPGRVMHVRSGEYDPAHLETERAHYRRLRQRIPDLEHVDADRPPDVVLADALSRIWRHYVERAGR</sequence>
<comment type="caution">
    <text evidence="1">The sequence shown here is derived from an EMBL/GenBank/DDBJ whole genome shotgun (WGS) entry which is preliminary data.</text>
</comment>
<proteinExistence type="predicted"/>
<reference evidence="1 2" key="1">
    <citation type="submission" date="2021-01" db="EMBL/GenBank/DDBJ databases">
        <title>Whole genome shotgun sequence of Catellatospora bangladeshensis NBRC 107357.</title>
        <authorList>
            <person name="Komaki H."/>
            <person name="Tamura T."/>
        </authorList>
    </citation>
    <scope>NUCLEOTIDE SEQUENCE [LARGE SCALE GENOMIC DNA]</scope>
    <source>
        <strain evidence="1 2">NBRC 107357</strain>
    </source>
</reference>
<evidence type="ECO:0000313" key="1">
    <source>
        <dbReference type="EMBL" id="GIF83946.1"/>
    </source>
</evidence>
<accession>A0A8J3JG46</accession>
<gene>
    <name evidence="1" type="ORF">Cba03nite_52950</name>
</gene>
<dbReference type="SUPFAM" id="SSF52540">
    <property type="entry name" value="P-loop containing nucleoside triphosphate hydrolases"/>
    <property type="match status" value="1"/>
</dbReference>
<dbReference type="EMBL" id="BONF01000032">
    <property type="protein sequence ID" value="GIF83946.1"/>
    <property type="molecule type" value="Genomic_DNA"/>
</dbReference>
<evidence type="ECO:0000313" key="2">
    <source>
        <dbReference type="Proteomes" id="UP000601223"/>
    </source>
</evidence>
<keyword evidence="2" id="KW-1185">Reference proteome</keyword>
<protein>
    <recommendedName>
        <fullName evidence="3">Thymidylate kinase</fullName>
    </recommendedName>
</protein>
<dbReference type="Proteomes" id="UP000601223">
    <property type="component" value="Unassembled WGS sequence"/>
</dbReference>
<dbReference type="AlphaFoldDB" id="A0A8J3JG46"/>
<dbReference type="Gene3D" id="3.40.50.300">
    <property type="entry name" value="P-loop containing nucleotide triphosphate hydrolases"/>
    <property type="match status" value="1"/>
</dbReference>